<evidence type="ECO:0000256" key="2">
    <source>
        <dbReference type="ARBA" id="ARBA00007812"/>
    </source>
</evidence>
<dbReference type="SUPFAM" id="SSF52467">
    <property type="entry name" value="DHS-like NAD/FAD-binding domain"/>
    <property type="match status" value="1"/>
</dbReference>
<dbReference type="InterPro" id="IPR000399">
    <property type="entry name" value="TPP-bd_CS"/>
</dbReference>
<dbReference type="SUPFAM" id="SSF52518">
    <property type="entry name" value="Thiamin diphosphate-binding fold (THDP-binding)"/>
    <property type="match status" value="2"/>
</dbReference>
<reference evidence="10" key="1">
    <citation type="journal article" date="2019" name="Int. J. Syst. Evol. Microbiol.">
        <title>The Global Catalogue of Microorganisms (GCM) 10K type strain sequencing project: providing services to taxonomists for standard genome sequencing and annotation.</title>
        <authorList>
            <consortium name="The Broad Institute Genomics Platform"/>
            <consortium name="The Broad Institute Genome Sequencing Center for Infectious Disease"/>
            <person name="Wu L."/>
            <person name="Ma J."/>
        </authorList>
    </citation>
    <scope>NUCLEOTIDE SEQUENCE [LARGE SCALE GENOMIC DNA]</scope>
    <source>
        <strain evidence="10">JCM 3106</strain>
    </source>
</reference>
<feature type="domain" description="Thiamine pyrophosphate enzyme N-terminal TPP-binding" evidence="8">
    <location>
        <begin position="29"/>
        <end position="143"/>
    </location>
</feature>
<dbReference type="Pfam" id="PF02776">
    <property type="entry name" value="TPP_enzyme_N"/>
    <property type="match status" value="1"/>
</dbReference>
<dbReference type="Pfam" id="PF02775">
    <property type="entry name" value="TPP_enzyme_C"/>
    <property type="match status" value="1"/>
</dbReference>
<dbReference type="InterPro" id="IPR012001">
    <property type="entry name" value="Thiamin_PyroP_enz_TPP-bd_dom"/>
</dbReference>
<dbReference type="InterPro" id="IPR012000">
    <property type="entry name" value="Thiamin_PyroP_enz_cen_dom"/>
</dbReference>
<feature type="region of interest" description="Disordered" evidence="5">
    <location>
        <begin position="1"/>
        <end position="31"/>
    </location>
</feature>
<dbReference type="InterPro" id="IPR029035">
    <property type="entry name" value="DHS-like_NAD/FAD-binding_dom"/>
</dbReference>
<keyword evidence="10" id="KW-1185">Reference proteome</keyword>
<comment type="caution">
    <text evidence="9">The sequence shown here is derived from an EMBL/GenBank/DDBJ whole genome shotgun (WGS) entry which is preliminary data.</text>
</comment>
<evidence type="ECO:0000259" key="6">
    <source>
        <dbReference type="Pfam" id="PF00205"/>
    </source>
</evidence>
<comment type="cofactor">
    <cofactor evidence="1">
        <name>thiamine diphosphate</name>
        <dbReference type="ChEBI" id="CHEBI:58937"/>
    </cofactor>
</comment>
<proteinExistence type="inferred from homology"/>
<organism evidence="9 10">
    <name type="scientific">Streptosporangium longisporum</name>
    <dbReference type="NCBI Taxonomy" id="46187"/>
    <lineage>
        <taxon>Bacteria</taxon>
        <taxon>Bacillati</taxon>
        <taxon>Actinomycetota</taxon>
        <taxon>Actinomycetes</taxon>
        <taxon>Streptosporangiales</taxon>
        <taxon>Streptosporangiaceae</taxon>
        <taxon>Streptosporangium</taxon>
    </lineage>
</organism>
<dbReference type="PANTHER" id="PTHR18968">
    <property type="entry name" value="THIAMINE PYROPHOSPHATE ENZYMES"/>
    <property type="match status" value="1"/>
</dbReference>
<feature type="domain" description="Thiamine pyrophosphate enzyme TPP-binding" evidence="7">
    <location>
        <begin position="419"/>
        <end position="561"/>
    </location>
</feature>
<evidence type="ECO:0000256" key="4">
    <source>
        <dbReference type="RuleBase" id="RU362132"/>
    </source>
</evidence>
<dbReference type="RefSeq" id="WP_344893275.1">
    <property type="nucleotide sequence ID" value="NZ_BAAAWD010000006.1"/>
</dbReference>
<dbReference type="Gene3D" id="3.40.50.1220">
    <property type="entry name" value="TPP-binding domain"/>
    <property type="match status" value="1"/>
</dbReference>
<feature type="compositionally biased region" description="Low complexity" evidence="5">
    <location>
        <begin position="196"/>
        <end position="213"/>
    </location>
</feature>
<evidence type="ECO:0000256" key="1">
    <source>
        <dbReference type="ARBA" id="ARBA00001964"/>
    </source>
</evidence>
<keyword evidence="3 4" id="KW-0786">Thiamine pyrophosphate</keyword>
<dbReference type="PROSITE" id="PS00187">
    <property type="entry name" value="TPP_ENZYMES"/>
    <property type="match status" value="1"/>
</dbReference>
<name>A0ABP6KDF1_9ACTN</name>
<sequence length="573" mass="59011">MTIHHDTRPGAPIGSPGRTGVPDATASGTGGRRLIEGLTGHGVDTVFGIPGIDNLEIFRHLGGSGIRQVTTRHEQGAGYAAYGYARTTGRPGVVLTTSGPGLLNAAAAAGQAYSDSVPVLFLSAGPPLGQRPGDGLLHEVKDQSGAMNAICAWSERATGAERTAELLDRAFGEFSRRRPRPVHIEIPADVLATETSWSSSPAGSSAGGPPVARAGDDDVPAAVEVGPAARLLATARRPVIVAGGGAAGASALVTRLSEELGAPVVTTANGKGVIDEYHRNALGAVLHLESARAFLRRADVVLAVGTELADTDTWSGPLELPGDVVRVDIDPEQGHRNAVATCALIGDAGSVLHDLLAALGPGPDRAGTREEYRREIAGVRAGIEAEHAGQGARWTGLIDAIREATPPRTVLTTDSAMVCHYGAIRGFRVRHPRSFVHPTGFGTLGFALPAAIGVLVGRPDLPVVALTGDGGLQFTVNELAGAVMLGRPLPVVVVDNGGYGSVRREQSRMGFPPLGVDLPSPDFTTLALAYGAHGVSAPTLDAVSAELSAALRRNGPTLITVPDRSLDPEGHHD</sequence>
<comment type="similarity">
    <text evidence="2 4">Belongs to the TPP enzyme family.</text>
</comment>
<gene>
    <name evidence="9" type="ORF">GCM10017559_26310</name>
</gene>
<evidence type="ECO:0000256" key="5">
    <source>
        <dbReference type="SAM" id="MobiDB-lite"/>
    </source>
</evidence>
<dbReference type="CDD" id="cd07035">
    <property type="entry name" value="TPP_PYR_POX_like"/>
    <property type="match status" value="1"/>
</dbReference>
<dbReference type="InterPro" id="IPR011766">
    <property type="entry name" value="TPP_enzyme_TPP-bd"/>
</dbReference>
<accession>A0ABP6KDF1</accession>
<feature type="region of interest" description="Disordered" evidence="5">
    <location>
        <begin position="195"/>
        <end position="217"/>
    </location>
</feature>
<dbReference type="InterPro" id="IPR029061">
    <property type="entry name" value="THDP-binding"/>
</dbReference>
<evidence type="ECO:0000259" key="7">
    <source>
        <dbReference type="Pfam" id="PF02775"/>
    </source>
</evidence>
<dbReference type="Gene3D" id="3.40.50.970">
    <property type="match status" value="2"/>
</dbReference>
<dbReference type="PANTHER" id="PTHR18968:SF13">
    <property type="entry name" value="ACETOLACTATE SYNTHASE CATALYTIC SUBUNIT, MITOCHONDRIAL"/>
    <property type="match status" value="1"/>
</dbReference>
<evidence type="ECO:0000313" key="10">
    <source>
        <dbReference type="Proteomes" id="UP001499930"/>
    </source>
</evidence>
<evidence type="ECO:0000256" key="3">
    <source>
        <dbReference type="ARBA" id="ARBA00023052"/>
    </source>
</evidence>
<feature type="domain" description="Thiamine pyrophosphate enzyme central" evidence="6">
    <location>
        <begin position="228"/>
        <end position="355"/>
    </location>
</feature>
<protein>
    <submittedName>
        <fullName evidence="9">5-guanidino-2-oxopentanoate decarboxylase</fullName>
    </submittedName>
</protein>
<dbReference type="Proteomes" id="UP001499930">
    <property type="component" value="Unassembled WGS sequence"/>
</dbReference>
<evidence type="ECO:0000313" key="9">
    <source>
        <dbReference type="EMBL" id="GAA3003599.1"/>
    </source>
</evidence>
<dbReference type="EMBL" id="BAAAWD010000006">
    <property type="protein sequence ID" value="GAA3003599.1"/>
    <property type="molecule type" value="Genomic_DNA"/>
</dbReference>
<dbReference type="InterPro" id="IPR045229">
    <property type="entry name" value="TPP_enz"/>
</dbReference>
<evidence type="ECO:0000259" key="8">
    <source>
        <dbReference type="Pfam" id="PF02776"/>
    </source>
</evidence>
<dbReference type="CDD" id="cd00568">
    <property type="entry name" value="TPP_enzymes"/>
    <property type="match status" value="1"/>
</dbReference>
<dbReference type="Pfam" id="PF00205">
    <property type="entry name" value="TPP_enzyme_M"/>
    <property type="match status" value="1"/>
</dbReference>